<feature type="compositionally biased region" description="Low complexity" evidence="11">
    <location>
        <begin position="116"/>
        <end position="128"/>
    </location>
</feature>
<dbReference type="InterPro" id="IPR001628">
    <property type="entry name" value="Znf_hrmn_rcpt"/>
</dbReference>
<evidence type="ECO:0000256" key="4">
    <source>
        <dbReference type="ARBA" id="ARBA00022771"/>
    </source>
</evidence>
<keyword evidence="10" id="KW-0539">Nucleus</keyword>
<accession>A0A8R1YN90</accession>
<reference evidence="13" key="1">
    <citation type="journal article" date="2008" name="Nat. Genet.">
        <title>The Pristionchus pacificus genome provides a unique perspective on nematode lifestyle and parasitism.</title>
        <authorList>
            <person name="Dieterich C."/>
            <person name="Clifton S.W."/>
            <person name="Schuster L.N."/>
            <person name="Chinwalla A."/>
            <person name="Delehaunty K."/>
            <person name="Dinkelacker I."/>
            <person name="Fulton L."/>
            <person name="Fulton R."/>
            <person name="Godfrey J."/>
            <person name="Minx P."/>
            <person name="Mitreva M."/>
            <person name="Roeseler W."/>
            <person name="Tian H."/>
            <person name="Witte H."/>
            <person name="Yang S.P."/>
            <person name="Wilson R.K."/>
            <person name="Sommer R.J."/>
        </authorList>
    </citation>
    <scope>NUCLEOTIDE SEQUENCE [LARGE SCALE GENOMIC DNA]</scope>
    <source>
        <strain evidence="13">PS312</strain>
    </source>
</reference>
<dbReference type="InterPro" id="IPR000536">
    <property type="entry name" value="Nucl_hrmn_rcpt_lig-bd"/>
</dbReference>
<comment type="similarity">
    <text evidence="2">Belongs to the nuclear hormone receptor family.</text>
</comment>
<evidence type="ECO:0000256" key="8">
    <source>
        <dbReference type="ARBA" id="ARBA00023163"/>
    </source>
</evidence>
<keyword evidence="13" id="KW-1185">Reference proteome</keyword>
<dbReference type="GO" id="GO:0005634">
    <property type="term" value="C:nucleus"/>
    <property type="evidence" value="ECO:0007669"/>
    <property type="project" value="UniProtKB-SubCell"/>
</dbReference>
<dbReference type="AlphaFoldDB" id="A0A2A6CFE8"/>
<keyword evidence="8" id="KW-0804">Transcription</keyword>
<dbReference type="PRINTS" id="PR00047">
    <property type="entry name" value="STROIDFINGER"/>
</dbReference>
<dbReference type="GO" id="GO:0030154">
    <property type="term" value="P:cell differentiation"/>
    <property type="evidence" value="ECO:0000318"/>
    <property type="project" value="GO_Central"/>
</dbReference>
<keyword evidence="3" id="KW-0479">Metal-binding</keyword>
<evidence type="ECO:0000256" key="1">
    <source>
        <dbReference type="ARBA" id="ARBA00004123"/>
    </source>
</evidence>
<dbReference type="InterPro" id="IPR013088">
    <property type="entry name" value="Znf_NHR/GATA"/>
</dbReference>
<dbReference type="PROSITE" id="PS51030">
    <property type="entry name" value="NUCLEAR_REC_DBD_2"/>
    <property type="match status" value="2"/>
</dbReference>
<evidence type="ECO:0000256" key="2">
    <source>
        <dbReference type="ARBA" id="ARBA00005993"/>
    </source>
</evidence>
<evidence type="ECO:0000256" key="10">
    <source>
        <dbReference type="ARBA" id="ARBA00023242"/>
    </source>
</evidence>
<dbReference type="CDD" id="cd06960">
    <property type="entry name" value="NR_DBD_HNF4A"/>
    <property type="match status" value="1"/>
</dbReference>
<dbReference type="PANTHER" id="PTHR24083">
    <property type="entry name" value="NUCLEAR HORMONE RECEPTOR"/>
    <property type="match status" value="1"/>
</dbReference>
<evidence type="ECO:0000256" key="3">
    <source>
        <dbReference type="ARBA" id="ARBA00022723"/>
    </source>
</evidence>
<dbReference type="GO" id="GO:0006357">
    <property type="term" value="P:regulation of transcription by RNA polymerase II"/>
    <property type="evidence" value="ECO:0000318"/>
    <property type="project" value="GO_Central"/>
</dbReference>
<dbReference type="InterPro" id="IPR035500">
    <property type="entry name" value="NHR-like_dom_sf"/>
</dbReference>
<evidence type="ECO:0000256" key="7">
    <source>
        <dbReference type="ARBA" id="ARBA00023125"/>
    </source>
</evidence>
<dbReference type="EnsemblMetazoa" id="PPA32090.1">
    <property type="protein sequence ID" value="PPA32090.1"/>
    <property type="gene ID" value="WBGene00204953"/>
</dbReference>
<dbReference type="InterPro" id="IPR050274">
    <property type="entry name" value="Nuclear_hormone_rcpt_NR2"/>
</dbReference>
<protein>
    <submittedName>
        <fullName evidence="12">Nuclear receptor</fullName>
    </submittedName>
</protein>
<evidence type="ECO:0000313" key="13">
    <source>
        <dbReference type="Proteomes" id="UP000005239"/>
    </source>
</evidence>
<accession>A0A2A6CFE8</accession>
<evidence type="ECO:0000256" key="6">
    <source>
        <dbReference type="ARBA" id="ARBA00023015"/>
    </source>
</evidence>
<evidence type="ECO:0000256" key="5">
    <source>
        <dbReference type="ARBA" id="ARBA00022833"/>
    </source>
</evidence>
<dbReference type="PROSITE" id="PS51843">
    <property type="entry name" value="NR_LBD"/>
    <property type="match status" value="1"/>
</dbReference>
<keyword evidence="5" id="KW-0862">Zinc</keyword>
<dbReference type="PROSITE" id="PS00031">
    <property type="entry name" value="NUCLEAR_REC_DBD_1"/>
    <property type="match status" value="2"/>
</dbReference>
<dbReference type="GO" id="GO:0008270">
    <property type="term" value="F:zinc ion binding"/>
    <property type="evidence" value="ECO:0007669"/>
    <property type="project" value="UniProtKB-KW"/>
</dbReference>
<dbReference type="Gene3D" id="1.10.565.10">
    <property type="entry name" value="Retinoid X Receptor"/>
    <property type="match status" value="1"/>
</dbReference>
<dbReference type="SMART" id="SM00430">
    <property type="entry name" value="HOLI"/>
    <property type="match status" value="2"/>
</dbReference>
<name>A0A2A6CFE8_PRIPA</name>
<dbReference type="Pfam" id="PF00105">
    <property type="entry name" value="zf-C4"/>
    <property type="match status" value="2"/>
</dbReference>
<dbReference type="InterPro" id="IPR049636">
    <property type="entry name" value="HNF4-like_DBD"/>
</dbReference>
<organism evidence="12 13">
    <name type="scientific">Pristionchus pacificus</name>
    <name type="common">Parasitic nematode worm</name>
    <dbReference type="NCBI Taxonomy" id="54126"/>
    <lineage>
        <taxon>Eukaryota</taxon>
        <taxon>Metazoa</taxon>
        <taxon>Ecdysozoa</taxon>
        <taxon>Nematoda</taxon>
        <taxon>Chromadorea</taxon>
        <taxon>Rhabditida</taxon>
        <taxon>Rhabditina</taxon>
        <taxon>Diplogasteromorpha</taxon>
        <taxon>Diplogasteroidea</taxon>
        <taxon>Neodiplogasteridae</taxon>
        <taxon>Pristionchus</taxon>
    </lineage>
</organism>
<dbReference type="SUPFAM" id="SSF57716">
    <property type="entry name" value="Glucocorticoid receptor-like (DNA-binding domain)"/>
    <property type="match status" value="2"/>
</dbReference>
<sequence length="976" mass="111391">MLADEIGDTPRQHSDCPILFLLSSLLRYRSVIVMDYSQQLSPEEMRNNFTFAQLAGMENPCPVVAPTFNLSNGLLQSISASTFYSDEGLSSEYNRPSPPGMAREGLIYETPPLKTSPPHGSPSSSYNNYNNEYADYPSPFNGEVKYADVLAAANAANQSPSTSGMMNGKPPPQIGCPEDCAVCGDTATGYHYEVPSCNGCKTFFRRTILAQRKFACKKGRDCFKVLPKEKRCQCRSCRYDKCVEVGMNPMAIVTKEDISQNQMIMSVLSKRKPIKEEVEINEQKVLKAVMPAESMVDKLIEGLLYLEIKHEELRKSTYNPRTNSGLNIDKVLERSPMIGKSLEGMSNWPLPPHTKSRNWVMSVAEHAEKKVPLPVMDYDKLPTNYKMWFYADSIYAIEWARTFDFFHKLDSVDQKNLIKNMTWQCVNITSSYFSYSNNTWENLSDKAKQVLEPYREEYANALFKYCMAKRGPVDGPSTFSSLLAILDTLMNQYYRSPLFLIAPRFYHGSKVLMPRRINMYTVGSDYDNPHLTTPTFDFSTPLGQGSSFLFPVQCGDRQGTWAGPTIVELIPDDPGSTQPSTSNDVILPRQDESVGQSTSTKKSKRRKDRGEPITNCQESCRVCGDASTGHHYDIPSCNGCKSFFRRTLLDQRRFVCERDGDCPVLPKSIVVNVEEDREALEIALKRPALIPQKIVSIDEHVNRLVDNLMYIEFRHQLLRRSDLNPLPTNPQTITDILQRFTSMGQPQQEMHGWPLSQSHDLAVMSLEEHAQLRIPMPRLTTDRLPPSFKFWFYVDLVYAVEWAKTLDFFRLLDLIDQRELICFSAWQIFNVTHSYFSYTQSSERAVFPDGKFSVWTPREADRDVITPFFRLQIDRTEYLLLKSLIICNPSCETISERARCILTREREKLSKVLFNHCMNTQGKARGPSRFGEIIALEGIMMNQALKTKHLQSLLSVLNLRSMRIVLMDEICDINYT</sequence>
<dbReference type="SUPFAM" id="SSF48508">
    <property type="entry name" value="Nuclear receptor ligand-binding domain"/>
    <property type="match status" value="2"/>
</dbReference>
<feature type="region of interest" description="Disordered" evidence="11">
    <location>
        <begin position="87"/>
        <end position="128"/>
    </location>
</feature>
<evidence type="ECO:0000256" key="9">
    <source>
        <dbReference type="ARBA" id="ARBA00023170"/>
    </source>
</evidence>
<evidence type="ECO:0000256" key="11">
    <source>
        <dbReference type="SAM" id="MobiDB-lite"/>
    </source>
</evidence>
<keyword evidence="9" id="KW-0675">Receptor</keyword>
<comment type="subcellular location">
    <subcellularLocation>
        <location evidence="1">Nucleus</location>
    </subcellularLocation>
</comment>
<evidence type="ECO:0000313" key="12">
    <source>
        <dbReference type="EnsemblMetazoa" id="PPA32090.1"/>
    </source>
</evidence>
<feature type="region of interest" description="Disordered" evidence="11">
    <location>
        <begin position="568"/>
        <end position="611"/>
    </location>
</feature>
<dbReference type="Gene3D" id="3.30.50.10">
    <property type="entry name" value="Erythroid Transcription Factor GATA-1, subunit A"/>
    <property type="match status" value="2"/>
</dbReference>
<dbReference type="SMART" id="SM00399">
    <property type="entry name" value="ZnF_C4"/>
    <property type="match status" value="2"/>
</dbReference>
<proteinExistence type="inferred from homology"/>
<keyword evidence="6" id="KW-0805">Transcription regulation</keyword>
<feature type="compositionally biased region" description="Polar residues" evidence="11">
    <location>
        <begin position="575"/>
        <end position="584"/>
    </location>
</feature>
<dbReference type="GO" id="GO:0000978">
    <property type="term" value="F:RNA polymerase II cis-regulatory region sequence-specific DNA binding"/>
    <property type="evidence" value="ECO:0000318"/>
    <property type="project" value="GO_Central"/>
</dbReference>
<dbReference type="Proteomes" id="UP000005239">
    <property type="component" value="Unassembled WGS sequence"/>
</dbReference>
<dbReference type="Pfam" id="PF00104">
    <property type="entry name" value="Hormone_recep"/>
    <property type="match status" value="1"/>
</dbReference>
<dbReference type="FunFam" id="3.30.50.10:FF:000030">
    <property type="entry name" value="Nuclear Hormone Receptor family"/>
    <property type="match status" value="1"/>
</dbReference>
<gene>
    <name evidence="12" type="primary">WBGene00204953</name>
</gene>
<keyword evidence="7" id="KW-0238">DNA-binding</keyword>
<keyword evidence="4" id="KW-0863">Zinc-finger</keyword>
<dbReference type="GO" id="GO:0004879">
    <property type="term" value="F:nuclear receptor activity"/>
    <property type="evidence" value="ECO:0000318"/>
    <property type="project" value="GO_Central"/>
</dbReference>
<reference evidence="12" key="2">
    <citation type="submission" date="2022-06" db="UniProtKB">
        <authorList>
            <consortium name="EnsemblMetazoa"/>
        </authorList>
    </citation>
    <scope>IDENTIFICATION</scope>
    <source>
        <strain evidence="12">PS312</strain>
    </source>
</reference>